<evidence type="ECO:0000313" key="5">
    <source>
        <dbReference type="Proteomes" id="UP001140206"/>
    </source>
</evidence>
<dbReference type="PANTHER" id="PTHR31901">
    <property type="entry name" value="GH3 DOMAIN-CONTAINING PROTEIN"/>
    <property type="match status" value="1"/>
</dbReference>
<name>A0AAV8HLR2_9POAL</name>
<gene>
    <name evidence="4" type="ORF">LUZ62_031376</name>
</gene>
<dbReference type="Pfam" id="PF23571">
    <property type="entry name" value="GH3_M"/>
    <property type="match status" value="1"/>
</dbReference>
<keyword evidence="5" id="KW-1185">Reference proteome</keyword>
<dbReference type="PANTHER" id="PTHR31901:SF33">
    <property type="entry name" value="INDOLE-3-ACETIC ACID-AMIDO SYNTHETASE GH3.17"/>
    <property type="match status" value="1"/>
</dbReference>
<organism evidence="4 5">
    <name type="scientific">Rhynchospora pubera</name>
    <dbReference type="NCBI Taxonomy" id="906938"/>
    <lineage>
        <taxon>Eukaryota</taxon>
        <taxon>Viridiplantae</taxon>
        <taxon>Streptophyta</taxon>
        <taxon>Embryophyta</taxon>
        <taxon>Tracheophyta</taxon>
        <taxon>Spermatophyta</taxon>
        <taxon>Magnoliopsida</taxon>
        <taxon>Liliopsida</taxon>
        <taxon>Poales</taxon>
        <taxon>Cyperaceae</taxon>
        <taxon>Cyperoideae</taxon>
        <taxon>Rhynchosporeae</taxon>
        <taxon>Rhynchospora</taxon>
    </lineage>
</organism>
<evidence type="ECO:0000313" key="4">
    <source>
        <dbReference type="EMBL" id="KAJ4818810.1"/>
    </source>
</evidence>
<reference evidence="4" key="1">
    <citation type="submission" date="2022-08" db="EMBL/GenBank/DDBJ databases">
        <authorList>
            <person name="Marques A."/>
        </authorList>
    </citation>
    <scope>NUCLEOTIDE SEQUENCE</scope>
    <source>
        <strain evidence="4">RhyPub2mFocal</strain>
        <tissue evidence="4">Leaves</tissue>
    </source>
</reference>
<dbReference type="Proteomes" id="UP001140206">
    <property type="component" value="Chromosome 1"/>
</dbReference>
<feature type="domain" description="GH3 middle" evidence="3">
    <location>
        <begin position="365"/>
        <end position="420"/>
    </location>
</feature>
<accession>A0AAV8HLR2</accession>
<dbReference type="GO" id="GO:0005737">
    <property type="term" value="C:cytoplasm"/>
    <property type="evidence" value="ECO:0007669"/>
    <property type="project" value="TreeGrafter"/>
</dbReference>
<evidence type="ECO:0000259" key="3">
    <source>
        <dbReference type="Pfam" id="PF23571"/>
    </source>
</evidence>
<keyword evidence="2" id="KW-0436">Ligase</keyword>
<proteinExistence type="inferred from homology"/>
<comment type="similarity">
    <text evidence="1">Belongs to the IAA-amido conjugating enzyme family.</text>
</comment>
<evidence type="ECO:0000256" key="2">
    <source>
        <dbReference type="ARBA" id="ARBA00022598"/>
    </source>
</evidence>
<comment type="caution">
    <text evidence="4">The sequence shown here is derived from an EMBL/GenBank/DDBJ whole genome shotgun (WGS) entry which is preliminary data.</text>
</comment>
<dbReference type="InterPro" id="IPR055377">
    <property type="entry name" value="GH3_M"/>
</dbReference>
<dbReference type="EMBL" id="JAMFTS010000001">
    <property type="protein sequence ID" value="KAJ4818810.1"/>
    <property type="molecule type" value="Genomic_DNA"/>
</dbReference>
<protein>
    <submittedName>
        <fullName evidence="4">Auxin-responsive GH3 family protein</fullName>
    </submittedName>
</protein>
<dbReference type="InterPro" id="IPR004993">
    <property type="entry name" value="GH3"/>
</dbReference>
<dbReference type="Pfam" id="PF03321">
    <property type="entry name" value="GH3"/>
    <property type="match status" value="1"/>
</dbReference>
<dbReference type="GO" id="GO:0016881">
    <property type="term" value="F:acid-amino acid ligase activity"/>
    <property type="evidence" value="ECO:0007669"/>
    <property type="project" value="TreeGrafter"/>
</dbReference>
<dbReference type="AlphaFoldDB" id="A0AAV8HLR2"/>
<sequence>METSSSLDKIFNSSSMVPNCDPHDQLAGMQLLEELTKNAGAIQEMVLNEILNRNSKTEYLHGFLKGERDKGLFRKQVPVVDYDKVKPYIERIANGDNSNIISRNPIVELLTSSGTCGGQPKLMPSTEEELDRKTFMYNVLIPVINKYVKGLDEGKGMYLLFIKPEITTPSGLTGRPVLTSYYKSRHFRQRPFNRYNLYTSPDAAILCPDNGQSMYTQLLCGLIQRDEVLRVGAIFASAFLRAIKFLEVHWQELCNDIRTGDVSGWITDKNCKQAVLGKILTGPNKQLAEAIEHECKKHPWEGIVKRLWPKTKFIEVVVTGSMMQYVPLLEFYGGGLPLVSPMYASSECYFGINLRPLDKPCDVAYTLLPNMCYYEFIKVKDEDNGASGSSIEGALAEEMVPLVDVELGGFYELVVTTFTGQLNFCLWLPSSPC</sequence>
<evidence type="ECO:0000256" key="1">
    <source>
        <dbReference type="ARBA" id="ARBA00008068"/>
    </source>
</evidence>